<evidence type="ECO:0000313" key="12">
    <source>
        <dbReference type="Proteomes" id="UP000655225"/>
    </source>
</evidence>
<dbReference type="EC" id="2.3.2.27" evidence="2"/>
<dbReference type="Proteomes" id="UP000655225">
    <property type="component" value="Unassembled WGS sequence"/>
</dbReference>
<dbReference type="PANTHER" id="PTHR22937:SF222">
    <property type="entry name" value="RING-TYPE E3 UBIQUITIN TRANSFERASE"/>
    <property type="match status" value="1"/>
</dbReference>
<keyword evidence="6" id="KW-0833">Ubl conjugation pathway</keyword>
<dbReference type="PANTHER" id="PTHR22937">
    <property type="entry name" value="E3 UBIQUITIN-PROTEIN LIGASE RNF165"/>
    <property type="match status" value="1"/>
</dbReference>
<feature type="domain" description="RING-type" evidence="10">
    <location>
        <begin position="462"/>
        <end position="503"/>
    </location>
</feature>
<dbReference type="OMA" id="GIPQWEY"/>
<evidence type="ECO:0000256" key="3">
    <source>
        <dbReference type="ARBA" id="ARBA00022679"/>
    </source>
</evidence>
<evidence type="ECO:0000256" key="4">
    <source>
        <dbReference type="ARBA" id="ARBA00022723"/>
    </source>
</evidence>
<dbReference type="InterPro" id="IPR013083">
    <property type="entry name" value="Znf_RING/FYVE/PHD"/>
</dbReference>
<evidence type="ECO:0000313" key="11">
    <source>
        <dbReference type="EMBL" id="KAF8411006.1"/>
    </source>
</evidence>
<comment type="caution">
    <text evidence="11">The sequence shown here is derived from an EMBL/GenBank/DDBJ whole genome shotgun (WGS) entry which is preliminary data.</text>
</comment>
<evidence type="ECO:0000256" key="2">
    <source>
        <dbReference type="ARBA" id="ARBA00012483"/>
    </source>
</evidence>
<keyword evidence="3" id="KW-0808">Transferase</keyword>
<evidence type="ECO:0000256" key="1">
    <source>
        <dbReference type="ARBA" id="ARBA00000900"/>
    </source>
</evidence>
<evidence type="ECO:0000256" key="8">
    <source>
        <dbReference type="PROSITE-ProRule" id="PRU00175"/>
    </source>
</evidence>
<evidence type="ECO:0000256" key="5">
    <source>
        <dbReference type="ARBA" id="ARBA00022771"/>
    </source>
</evidence>
<dbReference type="InterPro" id="IPR001841">
    <property type="entry name" value="Znf_RING"/>
</dbReference>
<keyword evidence="5 8" id="KW-0863">Zinc-finger</keyword>
<dbReference type="EMBL" id="JABCRI010000002">
    <property type="protein sequence ID" value="KAF8411006.1"/>
    <property type="molecule type" value="Genomic_DNA"/>
</dbReference>
<dbReference type="CDD" id="cd16469">
    <property type="entry name" value="RING-H2_RNF24-like"/>
    <property type="match status" value="1"/>
</dbReference>
<dbReference type="PROSITE" id="PS50089">
    <property type="entry name" value="ZF_RING_2"/>
    <property type="match status" value="1"/>
</dbReference>
<dbReference type="Pfam" id="PF13639">
    <property type="entry name" value="zf-RING_2"/>
    <property type="match status" value="1"/>
</dbReference>
<proteinExistence type="predicted"/>
<dbReference type="SUPFAM" id="SSF57850">
    <property type="entry name" value="RING/U-box"/>
    <property type="match status" value="1"/>
</dbReference>
<gene>
    <name evidence="11" type="ORF">HHK36_003545</name>
</gene>
<keyword evidence="12" id="KW-1185">Reference proteome</keyword>
<protein>
    <recommendedName>
        <fullName evidence="2">RING-type E3 ubiquitin transferase</fullName>
        <ecNumber evidence="2">2.3.2.27</ecNumber>
    </recommendedName>
</protein>
<dbReference type="GO" id="GO:0008270">
    <property type="term" value="F:zinc ion binding"/>
    <property type="evidence" value="ECO:0007669"/>
    <property type="project" value="UniProtKB-KW"/>
</dbReference>
<keyword evidence="4" id="KW-0479">Metal-binding</keyword>
<dbReference type="GO" id="GO:0061630">
    <property type="term" value="F:ubiquitin protein ligase activity"/>
    <property type="evidence" value="ECO:0007669"/>
    <property type="project" value="UniProtKB-EC"/>
</dbReference>
<dbReference type="GO" id="GO:0005634">
    <property type="term" value="C:nucleus"/>
    <property type="evidence" value="ECO:0007669"/>
    <property type="project" value="TreeGrafter"/>
</dbReference>
<feature type="region of interest" description="Disordered" evidence="9">
    <location>
        <begin position="326"/>
        <end position="369"/>
    </location>
</feature>
<evidence type="ECO:0000259" key="10">
    <source>
        <dbReference type="PROSITE" id="PS50089"/>
    </source>
</evidence>
<organism evidence="11 12">
    <name type="scientific">Tetracentron sinense</name>
    <name type="common">Spur-leaf</name>
    <dbReference type="NCBI Taxonomy" id="13715"/>
    <lineage>
        <taxon>Eukaryota</taxon>
        <taxon>Viridiplantae</taxon>
        <taxon>Streptophyta</taxon>
        <taxon>Embryophyta</taxon>
        <taxon>Tracheophyta</taxon>
        <taxon>Spermatophyta</taxon>
        <taxon>Magnoliopsida</taxon>
        <taxon>Trochodendrales</taxon>
        <taxon>Trochodendraceae</taxon>
        <taxon>Tetracentron</taxon>
    </lineage>
</organism>
<evidence type="ECO:0000256" key="9">
    <source>
        <dbReference type="SAM" id="MobiDB-lite"/>
    </source>
</evidence>
<dbReference type="InterPro" id="IPR045191">
    <property type="entry name" value="MBR1/2-like"/>
</dbReference>
<accession>A0A834ZXW8</accession>
<evidence type="ECO:0000256" key="7">
    <source>
        <dbReference type="ARBA" id="ARBA00022833"/>
    </source>
</evidence>
<keyword evidence="7" id="KW-0862">Zinc</keyword>
<dbReference type="Gene3D" id="3.30.40.10">
    <property type="entry name" value="Zinc/RING finger domain, C3HC4 (zinc finger)"/>
    <property type="match status" value="1"/>
</dbReference>
<sequence>MGQRNMICTNQMLLDMEIDQQGQGHPLPAGILLGNITDLPHPNIHAGLSPLRNTSNLDLHRIPDRHESAIFYGTQYNNLQHHPHPVANLDLVGGSIASNFYNPYVMPSVGSRMCPVLLNHGSSDQLPSSSNNGITGVGVDNYGGNNPFIDGVRGSCKTKNAEGIPGNHQYINGSASLSSSSSGAPLNTMLCQLEDHLQSGVAVLDAVAFAPTGHAWVDQQFLSNGGEGNTPIWNYVPALPYFLGSSFYGGSSVNGSVAGRGYQETANSRNSTILLNPSMHHFNHHHYHPPPPRQGMRGHNFNYHTQVPTSSNRHPTNSTLLHHGTMNPSRGGLETGPRYSRPSPPTGLRIYRPHRSGVPQATSGEGNHPRLRFLPEEEVAILDFPGSYEVGNLVDHHRDLRLDVEHMSYEELLALEERIGNVNTGFSEETIIRQLKTKTYVSPAPHFNLEESAAIDEETDICIICQIEYKNQEKIGMLKCGHEYHADCIKKWLLVKNVCPICKITALSEESQDE</sequence>
<dbReference type="AlphaFoldDB" id="A0A834ZXW8"/>
<name>A0A834ZXW8_TETSI</name>
<comment type="catalytic activity">
    <reaction evidence="1">
        <text>S-ubiquitinyl-[E2 ubiquitin-conjugating enzyme]-L-cysteine + [acceptor protein]-L-lysine = [E2 ubiquitin-conjugating enzyme]-L-cysteine + N(6)-ubiquitinyl-[acceptor protein]-L-lysine.</text>
        <dbReference type="EC" id="2.3.2.27"/>
    </reaction>
</comment>
<reference evidence="11 12" key="1">
    <citation type="submission" date="2020-04" db="EMBL/GenBank/DDBJ databases">
        <title>Plant Genome Project.</title>
        <authorList>
            <person name="Zhang R.-G."/>
        </authorList>
    </citation>
    <scope>NUCLEOTIDE SEQUENCE [LARGE SCALE GENOMIC DNA]</scope>
    <source>
        <strain evidence="11">YNK0</strain>
        <tissue evidence="11">Leaf</tissue>
    </source>
</reference>
<dbReference type="SMART" id="SM00184">
    <property type="entry name" value="RING"/>
    <property type="match status" value="1"/>
</dbReference>
<evidence type="ECO:0000256" key="6">
    <source>
        <dbReference type="ARBA" id="ARBA00022786"/>
    </source>
</evidence>
<dbReference type="OrthoDB" id="8062037at2759"/>